<keyword evidence="4" id="KW-1185">Reference proteome</keyword>
<evidence type="ECO:0000313" key="2">
    <source>
        <dbReference type="EMBL" id="AZI55953.1"/>
    </source>
</evidence>
<accession>A0A3G8ZFG7</accession>
<gene>
    <name evidence="1" type="ORF">EIB74_03565</name>
    <name evidence="2" type="ORF">EIB75_12065</name>
</gene>
<dbReference type="InterPro" id="IPR029060">
    <property type="entry name" value="PIN-like_dom_sf"/>
</dbReference>
<dbReference type="EMBL" id="CP034160">
    <property type="protein sequence ID" value="AZI55953.1"/>
    <property type="molecule type" value="Genomic_DNA"/>
</dbReference>
<dbReference type="Proteomes" id="UP000281810">
    <property type="component" value="Chromosome"/>
</dbReference>
<dbReference type="RefSeq" id="WP_124801388.1">
    <property type="nucleotide sequence ID" value="NZ_CP034160.1"/>
</dbReference>
<dbReference type="SUPFAM" id="SSF88723">
    <property type="entry name" value="PIN domain-like"/>
    <property type="match status" value="1"/>
</dbReference>
<dbReference type="OrthoDB" id="959930at2"/>
<reference evidence="1" key="3">
    <citation type="submission" date="2018-11" db="EMBL/GenBank/DDBJ databases">
        <title>Proposal to divide the Flavobacteriaceae and reorganize its genera based on Amino Acid Identity values calculated from whole genome sequences.</title>
        <authorList>
            <person name="Nicholson A.C."/>
            <person name="Gulvik C.A."/>
            <person name="Whitney A.M."/>
            <person name="Humrighouse B.W."/>
            <person name="Bell M."/>
            <person name="Holmes B."/>
            <person name="Steigerwalt A."/>
            <person name="Villarma A."/>
            <person name="Sheth M."/>
            <person name="Batra D."/>
            <person name="Pryor J."/>
            <person name="Bernardet J.-F."/>
            <person name="Hugo C."/>
            <person name="Kampfer P."/>
            <person name="Newman J."/>
            <person name="Mcquiston J.R."/>
        </authorList>
    </citation>
    <scope>NUCLEOTIDE SEQUENCE [LARGE SCALE GENOMIC DNA]</scope>
    <source>
        <strain evidence="1">F5649</strain>
        <strain evidence="2">H6466</strain>
    </source>
</reference>
<evidence type="ECO:0008006" key="5">
    <source>
        <dbReference type="Google" id="ProtNLM"/>
    </source>
</evidence>
<dbReference type="Gene3D" id="3.40.50.1010">
    <property type="entry name" value="5'-nuclease"/>
    <property type="match status" value="1"/>
</dbReference>
<evidence type="ECO:0000313" key="4">
    <source>
        <dbReference type="Proteomes" id="UP000281810"/>
    </source>
</evidence>
<dbReference type="AlphaFoldDB" id="A0A3G8Y991"/>
<name>A0A3G8Y991_9FLAO</name>
<reference evidence="4" key="2">
    <citation type="submission" date="2018-11" db="EMBL/GenBank/DDBJ databases">
        <title>Proposal to divide the Flavobacteriaceae and reorganize its genera based on Amino Acid Identity values calculated from whole genome sequences.</title>
        <authorList>
            <person name="Nicholson A.C."/>
            <person name="Gulvik C.A."/>
            <person name="Whitney A.M."/>
            <person name="Humrighouse B.W."/>
            <person name="Bell M."/>
            <person name="Holmes B."/>
            <person name="Steigerwalt A.B."/>
            <person name="Villarma A."/>
            <person name="Sheth M."/>
            <person name="Batra D."/>
            <person name="Pryor J."/>
            <person name="Bernardet J.-F."/>
            <person name="Hugo C."/>
            <person name="Kampfer P."/>
            <person name="Newman J.D."/>
            <person name="McQuiston J.R."/>
        </authorList>
    </citation>
    <scope>NUCLEOTIDE SEQUENCE [LARGE SCALE GENOMIC DNA]</scope>
    <source>
        <strain evidence="4">F5649</strain>
    </source>
</reference>
<evidence type="ECO:0000313" key="3">
    <source>
        <dbReference type="Proteomes" id="UP000272316"/>
    </source>
</evidence>
<dbReference type="EMBL" id="CP034161">
    <property type="protein sequence ID" value="AZI39104.1"/>
    <property type="molecule type" value="Genomic_DNA"/>
</dbReference>
<dbReference type="Proteomes" id="UP000272316">
    <property type="component" value="Chromosome"/>
</dbReference>
<organism evidence="1 4">
    <name type="scientific">Epilithonimonas vandammei</name>
    <dbReference type="NCBI Taxonomy" id="2487072"/>
    <lineage>
        <taxon>Bacteria</taxon>
        <taxon>Pseudomonadati</taxon>
        <taxon>Bacteroidota</taxon>
        <taxon>Flavobacteriia</taxon>
        <taxon>Flavobacteriales</taxon>
        <taxon>Weeksellaceae</taxon>
        <taxon>Chryseobacterium group</taxon>
        <taxon>Epilithonimonas</taxon>
    </lineage>
</organism>
<accession>A0A3G8Y991</accession>
<dbReference type="KEGG" id="eva:EIB75_12065"/>
<evidence type="ECO:0000313" key="1">
    <source>
        <dbReference type="EMBL" id="AZI39104.1"/>
    </source>
</evidence>
<sequence>MNNIRSILLDNSFVMRLLKADDEYHNNVVEYFQYFLEKNIILYLSTIVISEYSVADNPDNLLALNAFQILEFDYSDAKISGDYFTILKDNKDLRENEERKVIINDLKLFAQIQNRQIDAFITKDRKALSKMIIPLKESRDLNFEYLDLTIPLKDRLGLLF</sequence>
<reference evidence="3" key="1">
    <citation type="submission" date="2018-11" db="EMBL/GenBank/DDBJ databases">
        <title>Proposal to divide the Flavobacteriaceae and reorganize its genera based on Amino Acid Identity values calculated from whole genome sequences.</title>
        <authorList>
            <person name="Nicholson A.C."/>
            <person name="Gulvik C.A."/>
            <person name="Whitney A.M."/>
            <person name="Sheth M."/>
            <person name="Batra D."/>
            <person name="Pryor J."/>
            <person name="Bernardet J.-F."/>
            <person name="Hugo C."/>
            <person name="Kampfer P."/>
            <person name="Newman J.D."/>
            <person name="McQuiston J.R."/>
        </authorList>
    </citation>
    <scope>NUCLEOTIDE SEQUENCE [LARGE SCALE GENOMIC DNA]</scope>
    <source>
        <strain evidence="3">H6466</strain>
    </source>
</reference>
<proteinExistence type="predicted"/>
<protein>
    <recommendedName>
        <fullName evidence="5">PIN domain-containing protein</fullName>
    </recommendedName>
</protein>